<dbReference type="InterPro" id="IPR023214">
    <property type="entry name" value="HAD_sf"/>
</dbReference>
<reference evidence="1" key="1">
    <citation type="journal article" date="2015" name="Nature">
        <title>Complex archaea that bridge the gap between prokaryotes and eukaryotes.</title>
        <authorList>
            <person name="Spang A."/>
            <person name="Saw J.H."/>
            <person name="Jorgensen S.L."/>
            <person name="Zaremba-Niedzwiedzka K."/>
            <person name="Martijn J."/>
            <person name="Lind A.E."/>
            <person name="van Eijk R."/>
            <person name="Schleper C."/>
            <person name="Guy L."/>
            <person name="Ettema T.J."/>
        </authorList>
    </citation>
    <scope>NUCLEOTIDE SEQUENCE</scope>
</reference>
<dbReference type="PROSITE" id="PS01228">
    <property type="entry name" value="COF_1"/>
    <property type="match status" value="1"/>
</dbReference>
<dbReference type="NCBIfam" id="TIGR01484">
    <property type="entry name" value="HAD-SF-IIB"/>
    <property type="match status" value="1"/>
</dbReference>
<comment type="caution">
    <text evidence="1">The sequence shown here is derived from an EMBL/GenBank/DDBJ whole genome shotgun (WGS) entry which is preliminary data.</text>
</comment>
<dbReference type="EMBL" id="LAZR01022992">
    <property type="protein sequence ID" value="KKL80004.1"/>
    <property type="molecule type" value="Genomic_DNA"/>
</dbReference>
<dbReference type="AlphaFoldDB" id="A0A0F9F0Z3"/>
<protein>
    <submittedName>
        <fullName evidence="1">Uncharacterized protein</fullName>
    </submittedName>
</protein>
<dbReference type="GO" id="GO:0005829">
    <property type="term" value="C:cytosol"/>
    <property type="evidence" value="ECO:0007669"/>
    <property type="project" value="TreeGrafter"/>
</dbReference>
<accession>A0A0F9F0Z3</accession>
<dbReference type="SUPFAM" id="SSF56784">
    <property type="entry name" value="HAD-like"/>
    <property type="match status" value="1"/>
</dbReference>
<evidence type="ECO:0000313" key="1">
    <source>
        <dbReference type="EMBL" id="KKL80004.1"/>
    </source>
</evidence>
<name>A0A0F9F0Z3_9ZZZZ</name>
<dbReference type="PANTHER" id="PTHR10000">
    <property type="entry name" value="PHOSPHOSERINE PHOSPHATASE"/>
    <property type="match status" value="1"/>
</dbReference>
<dbReference type="Pfam" id="PF08282">
    <property type="entry name" value="Hydrolase_3"/>
    <property type="match status" value="1"/>
</dbReference>
<dbReference type="PANTHER" id="PTHR10000:SF8">
    <property type="entry name" value="HAD SUPERFAMILY HYDROLASE-LIKE, TYPE 3"/>
    <property type="match status" value="1"/>
</dbReference>
<organism evidence="1">
    <name type="scientific">marine sediment metagenome</name>
    <dbReference type="NCBI Taxonomy" id="412755"/>
    <lineage>
        <taxon>unclassified sequences</taxon>
        <taxon>metagenomes</taxon>
        <taxon>ecological metagenomes</taxon>
    </lineage>
</organism>
<dbReference type="Gene3D" id="3.40.50.1000">
    <property type="entry name" value="HAD superfamily/HAD-like"/>
    <property type="match status" value="1"/>
</dbReference>
<dbReference type="GO" id="GO:0016791">
    <property type="term" value="F:phosphatase activity"/>
    <property type="evidence" value="ECO:0007669"/>
    <property type="project" value="TreeGrafter"/>
</dbReference>
<dbReference type="GO" id="GO:0000287">
    <property type="term" value="F:magnesium ion binding"/>
    <property type="evidence" value="ECO:0007669"/>
    <property type="project" value="TreeGrafter"/>
</dbReference>
<sequence>MSGIQLIALDLDGTLLNSALKVSEGNAAAVKRALDKGVRVVLATSRWFGLAKRTADRLGIDTPLVCSNGALIRDPTGDRELLHLRLDQDLAHEATALGDERGWEMFTTIEDATFMRARPGVIPERLPAGLRITERHAEEVARGHHTAVRTGLRIARAR</sequence>
<dbReference type="InterPro" id="IPR006379">
    <property type="entry name" value="HAD-SF_hydro_IIB"/>
</dbReference>
<dbReference type="InterPro" id="IPR036412">
    <property type="entry name" value="HAD-like_sf"/>
</dbReference>
<gene>
    <name evidence="1" type="ORF">LCGC14_2009120</name>
</gene>
<proteinExistence type="predicted"/>